<dbReference type="RefSeq" id="WP_242166078.1">
    <property type="nucleotide sequence ID" value="NZ_JAJMLW010000003.1"/>
</dbReference>
<feature type="transmembrane region" description="Helical" evidence="5">
    <location>
        <begin position="274"/>
        <end position="295"/>
    </location>
</feature>
<dbReference type="Gene3D" id="3.40.1710.10">
    <property type="entry name" value="abc type-2 transporter like domain"/>
    <property type="match status" value="1"/>
</dbReference>
<name>A0ABS9WID0_9ACTN</name>
<feature type="transmembrane region" description="Helical" evidence="5">
    <location>
        <begin position="193"/>
        <end position="216"/>
    </location>
</feature>
<keyword evidence="8" id="KW-1185">Reference proteome</keyword>
<keyword evidence="3 5" id="KW-1133">Transmembrane helix</keyword>
<evidence type="ECO:0000256" key="1">
    <source>
        <dbReference type="ARBA" id="ARBA00004141"/>
    </source>
</evidence>
<evidence type="ECO:0000313" key="8">
    <source>
        <dbReference type="Proteomes" id="UP001430755"/>
    </source>
</evidence>
<evidence type="ECO:0000256" key="2">
    <source>
        <dbReference type="ARBA" id="ARBA00022692"/>
    </source>
</evidence>
<proteinExistence type="predicted"/>
<evidence type="ECO:0000256" key="3">
    <source>
        <dbReference type="ARBA" id="ARBA00022989"/>
    </source>
</evidence>
<keyword evidence="2 5" id="KW-0812">Transmembrane</keyword>
<dbReference type="Pfam" id="PF12698">
    <property type="entry name" value="ABC2_membrane_3"/>
    <property type="match status" value="1"/>
</dbReference>
<accession>A0ABS9WID0</accession>
<protein>
    <submittedName>
        <fullName evidence="7">ABC transporter permease</fullName>
    </submittedName>
</protein>
<comment type="caution">
    <text evidence="7">The sequence shown here is derived from an EMBL/GenBank/DDBJ whole genome shotgun (WGS) entry which is preliminary data.</text>
</comment>
<reference evidence="7" key="1">
    <citation type="submission" date="2021-11" db="EMBL/GenBank/DDBJ databases">
        <title>A Novel Adlercreutzia Species, isolated from a Allomyrina dichotoma larva feces.</title>
        <authorList>
            <person name="Suh M.K."/>
        </authorList>
    </citation>
    <scope>NUCLEOTIDE SEQUENCE</scope>
    <source>
        <strain evidence="7">JBNU-10</strain>
    </source>
</reference>
<dbReference type="EMBL" id="JAJMLW010000003">
    <property type="protein sequence ID" value="MCI2242629.1"/>
    <property type="molecule type" value="Genomic_DNA"/>
</dbReference>
<sequence length="408" mass="40576">MRVFSCALRVVAAHPAYLLVYVGFLSAMGLFITVGLSLGDGGDFEPARPDVAVVDRDGGALGAGLAEFLAAGAEVTEVDDEPFALQDAVATGQVSCLIIVPEGFTDDFLAAVRAGDEPPVLDVAFGPASMEGMLAGAEASQYLGLARAAAVLLPGAPAGDVAARAVAVAGEQAVPEVVVPEGSAASGNALAFYLKWCAYTLTAAIVVSVGLLMGAFSRTDVRRRNLVSPASGLGLGLREAAACLVVTVGVAAVVAGAGWAAFGSTAAGLPPAAHGLMLLAVAVLALVPLSIGFLLGQLGVGETASNAVGNILGMVLTFLGGAWVPLSLMPEAVVALARFTPVYWYTDALDRCAHLVEPTTGAVGAVLGDLGLVALFAAAVFGAALVAGRLRLQSAEAGGNAAAAPGRG</sequence>
<feature type="transmembrane region" description="Helical" evidence="5">
    <location>
        <begin position="365"/>
        <end position="387"/>
    </location>
</feature>
<evidence type="ECO:0000259" key="6">
    <source>
        <dbReference type="Pfam" id="PF12698"/>
    </source>
</evidence>
<feature type="transmembrane region" description="Helical" evidence="5">
    <location>
        <begin position="237"/>
        <end position="262"/>
    </location>
</feature>
<feature type="domain" description="ABC-2 type transporter transmembrane" evidence="6">
    <location>
        <begin position="30"/>
        <end position="385"/>
    </location>
</feature>
<dbReference type="Proteomes" id="UP001430755">
    <property type="component" value="Unassembled WGS sequence"/>
</dbReference>
<evidence type="ECO:0000256" key="4">
    <source>
        <dbReference type="ARBA" id="ARBA00023136"/>
    </source>
</evidence>
<dbReference type="InterPro" id="IPR013525">
    <property type="entry name" value="ABC2_TM"/>
</dbReference>
<evidence type="ECO:0000313" key="7">
    <source>
        <dbReference type="EMBL" id="MCI2242629.1"/>
    </source>
</evidence>
<organism evidence="7 8">
    <name type="scientific">Adlercreutzia faecimuris</name>
    <dbReference type="NCBI Taxonomy" id="2897341"/>
    <lineage>
        <taxon>Bacteria</taxon>
        <taxon>Bacillati</taxon>
        <taxon>Actinomycetota</taxon>
        <taxon>Coriobacteriia</taxon>
        <taxon>Eggerthellales</taxon>
        <taxon>Eggerthellaceae</taxon>
        <taxon>Adlercreutzia</taxon>
    </lineage>
</organism>
<feature type="transmembrane region" description="Helical" evidence="5">
    <location>
        <begin position="16"/>
        <end position="38"/>
    </location>
</feature>
<feature type="transmembrane region" description="Helical" evidence="5">
    <location>
        <begin position="307"/>
        <end position="326"/>
    </location>
</feature>
<evidence type="ECO:0000256" key="5">
    <source>
        <dbReference type="SAM" id="Phobius"/>
    </source>
</evidence>
<comment type="subcellular location">
    <subcellularLocation>
        <location evidence="1">Membrane</location>
        <topology evidence="1">Multi-pass membrane protein</topology>
    </subcellularLocation>
</comment>
<gene>
    <name evidence="7" type="ORF">LPT13_09725</name>
</gene>
<keyword evidence="4 5" id="KW-0472">Membrane</keyword>